<evidence type="ECO:0000256" key="6">
    <source>
        <dbReference type="ARBA" id="ARBA00023136"/>
    </source>
</evidence>
<feature type="region of interest" description="Disordered" evidence="11">
    <location>
        <begin position="310"/>
        <end position="394"/>
    </location>
</feature>
<keyword evidence="5" id="KW-1133">Transmembrane helix</keyword>
<evidence type="ECO:0000256" key="1">
    <source>
        <dbReference type="ARBA" id="ARBA00004251"/>
    </source>
</evidence>
<dbReference type="SMART" id="SM00320">
    <property type="entry name" value="WD40"/>
    <property type="match status" value="2"/>
</dbReference>
<evidence type="ECO:0000259" key="12">
    <source>
        <dbReference type="PROSITE" id="PS50835"/>
    </source>
</evidence>
<keyword evidence="4" id="KW-0732">Signal</keyword>
<dbReference type="PROSITE" id="PS50835">
    <property type="entry name" value="IG_LIKE"/>
    <property type="match status" value="1"/>
</dbReference>
<dbReference type="InterPro" id="IPR036179">
    <property type="entry name" value="Ig-like_dom_sf"/>
</dbReference>
<feature type="region of interest" description="Disordered" evidence="11">
    <location>
        <begin position="246"/>
        <end position="279"/>
    </location>
</feature>
<dbReference type="CDD" id="cd00096">
    <property type="entry name" value="Ig"/>
    <property type="match status" value="1"/>
</dbReference>
<organism evidence="13 14">
    <name type="scientific">Tupaia chinensis</name>
    <name type="common">Chinese tree shrew</name>
    <name type="synonym">Tupaia belangeri chinensis</name>
    <dbReference type="NCBI Taxonomy" id="246437"/>
    <lineage>
        <taxon>Eukaryota</taxon>
        <taxon>Metazoa</taxon>
        <taxon>Chordata</taxon>
        <taxon>Craniata</taxon>
        <taxon>Vertebrata</taxon>
        <taxon>Euteleostomi</taxon>
        <taxon>Mammalia</taxon>
        <taxon>Eutheria</taxon>
        <taxon>Euarchontoglires</taxon>
        <taxon>Scandentia</taxon>
        <taxon>Tupaiidae</taxon>
        <taxon>Tupaia</taxon>
    </lineage>
</organism>
<dbReference type="InterPro" id="IPR039293">
    <property type="entry name" value="TMEM81"/>
</dbReference>
<dbReference type="PANTHER" id="PTHR35670">
    <property type="entry name" value="TRANSMEMBRANE PROTEIN 81"/>
    <property type="match status" value="1"/>
</dbReference>
<dbReference type="FunCoup" id="L9JFF5">
    <property type="interactions" value="2907"/>
</dbReference>
<evidence type="ECO:0000313" key="14">
    <source>
        <dbReference type="Proteomes" id="UP000011518"/>
    </source>
</evidence>
<evidence type="ECO:0000256" key="4">
    <source>
        <dbReference type="ARBA" id="ARBA00022729"/>
    </source>
</evidence>
<evidence type="ECO:0000256" key="9">
    <source>
        <dbReference type="ARBA" id="ARBA00049937"/>
    </source>
</evidence>
<dbReference type="InterPro" id="IPR001680">
    <property type="entry name" value="WD40_rpt"/>
</dbReference>
<dbReference type="eggNOG" id="ENOG502RYDZ">
    <property type="taxonomic scope" value="Eukaryota"/>
</dbReference>
<accession>L9JFF5</accession>
<comment type="function">
    <text evidence="9">Essential fertilization factor required for male fertility. Part of a conserved trimeric sperm complex with the essential fertilization factors IZUMO1 and SPACA6 which bridges sperm and oocyte membranes during fertilization by binding to IZUMO1R/JUNO on the oocyte.</text>
</comment>
<feature type="compositionally biased region" description="Basic residues" evidence="11">
    <location>
        <begin position="381"/>
        <end position="391"/>
    </location>
</feature>
<dbReference type="SUPFAM" id="SSF48726">
    <property type="entry name" value="Immunoglobulin"/>
    <property type="match status" value="1"/>
</dbReference>
<evidence type="ECO:0000256" key="8">
    <source>
        <dbReference type="ARBA" id="ARBA00023319"/>
    </source>
</evidence>
<feature type="domain" description="Ig-like" evidence="12">
    <location>
        <begin position="521"/>
        <end position="587"/>
    </location>
</feature>
<dbReference type="Gene3D" id="2.130.10.10">
    <property type="entry name" value="YVTN repeat-like/Quinoprotein amine dehydrogenase"/>
    <property type="match status" value="1"/>
</dbReference>
<keyword evidence="14" id="KW-1185">Reference proteome</keyword>
<keyword evidence="8" id="KW-0393">Immunoglobulin domain</keyword>
<dbReference type="STRING" id="246437.L9JFF5"/>
<reference evidence="14" key="2">
    <citation type="journal article" date="2013" name="Nat. Commun.">
        <title>Genome of the Chinese tree shrew.</title>
        <authorList>
            <person name="Fan Y."/>
            <person name="Huang Z.Y."/>
            <person name="Cao C.C."/>
            <person name="Chen C.S."/>
            <person name="Chen Y.X."/>
            <person name="Fan D.D."/>
            <person name="He J."/>
            <person name="Hou H.L."/>
            <person name="Hu L."/>
            <person name="Hu X.T."/>
            <person name="Jiang X.T."/>
            <person name="Lai R."/>
            <person name="Lang Y.S."/>
            <person name="Liang B."/>
            <person name="Liao S.G."/>
            <person name="Mu D."/>
            <person name="Ma Y.Y."/>
            <person name="Niu Y.Y."/>
            <person name="Sun X.Q."/>
            <person name="Xia J.Q."/>
            <person name="Xiao J."/>
            <person name="Xiong Z.Q."/>
            <person name="Xu L."/>
            <person name="Yang L."/>
            <person name="Zhang Y."/>
            <person name="Zhao W."/>
            <person name="Zhao X.D."/>
            <person name="Zheng Y.T."/>
            <person name="Zhou J.M."/>
            <person name="Zhu Y.B."/>
            <person name="Zhang G.J."/>
            <person name="Wang J."/>
            <person name="Yao Y.G."/>
        </authorList>
    </citation>
    <scope>NUCLEOTIDE SEQUENCE [LARGE SCALE GENOMIC DNA]</scope>
</reference>
<dbReference type="PANTHER" id="PTHR35670:SF1">
    <property type="entry name" value="TRANSMEMBRANE PROTEIN 81"/>
    <property type="match status" value="1"/>
</dbReference>
<dbReference type="AlphaFoldDB" id="L9JFF5"/>
<dbReference type="Proteomes" id="UP000011518">
    <property type="component" value="Unassembled WGS sequence"/>
</dbReference>
<sequence>MLEKIIPNGKNRGRHSEVVESFGQNYPEEADGTLDCISMALTCTFNRWGTLLAVGCNDGRIVIWDFLTRGIAKIISAHIHPVCSLWNKVLVCPMKSAPVMLTLSDSKHVVLPVDDDSDLNVVASFDRRGEYIYTGNAKGKILVLKTDSQDLVASFRVTTGTSNTTAIKSIEFARKGRTPWKKCCFSGDGEYIVAGSARQHALYIWEKSIGNLVKILHGTRGELLLDVAENWSAFAPDFKELDENVEYEERESEFDIEDEDKSEPEQTGADAAEDEEVDVTSVDPIAAFCSSDEELEDSKALLYLPIAPEVEDPEENPYGPPPDAVQTSLMDEGASSEKKRQSSADGSQPPKKKPKTTNIELQGVPNDEVHPLLGVKGDGKSKKKQAGRPKGSKGGCLMSKEVSYDVIDGVSGYHGGILAKGGEMPTKTSATGFVFGLLLASYLPLVTTSPNTLAIPKKLQEAVGQVIVSATPCTVTCGLGYKEETVCEVGPDGVRRKCKSQRLECLTNWICGMLHFTVLVGQEFELSCLSAEILEVGQEAFRFTWRLARGIISTDDEVFKPFRVNSHFVRFQSAQEYDSGTYRCDVQLLKNLRLVKRLYFGLRVLSPHLVNLNFDQSLTEDQKLVDEGLEVNLDSHVKPPLSKWKKKVASALVLGVTSGVVGGVLLSVPLCCVLRGVCSNDSLKSLKDWLAKRQGWPPMWPHSVFRSVPGWLRARAPTTKRMSG</sequence>
<name>L9JFF5_TUPCH</name>
<evidence type="ECO:0000313" key="13">
    <source>
        <dbReference type="EMBL" id="ELW47727.1"/>
    </source>
</evidence>
<keyword evidence="2" id="KW-1003">Cell membrane</keyword>
<evidence type="ECO:0000256" key="3">
    <source>
        <dbReference type="ARBA" id="ARBA00022692"/>
    </source>
</evidence>
<evidence type="ECO:0000256" key="10">
    <source>
        <dbReference type="ARBA" id="ARBA00050022"/>
    </source>
</evidence>
<dbReference type="EMBL" id="KB321094">
    <property type="protein sequence ID" value="ELW47727.1"/>
    <property type="molecule type" value="Genomic_DNA"/>
</dbReference>
<keyword evidence="6" id="KW-0472">Membrane</keyword>
<dbReference type="GO" id="GO:0005886">
    <property type="term" value="C:plasma membrane"/>
    <property type="evidence" value="ECO:0007669"/>
    <property type="project" value="UniProtKB-SubCell"/>
</dbReference>
<dbReference type="SUPFAM" id="SSF117289">
    <property type="entry name" value="Nucleoporin domain"/>
    <property type="match status" value="1"/>
</dbReference>
<keyword evidence="7" id="KW-1015">Disulfide bond</keyword>
<dbReference type="InParanoid" id="L9JFF5"/>
<keyword evidence="3" id="KW-0812">Transmembrane</keyword>
<reference evidence="14" key="1">
    <citation type="submission" date="2012-07" db="EMBL/GenBank/DDBJ databases">
        <title>Genome of the Chinese tree shrew, a rising model animal genetically related to primates.</title>
        <authorList>
            <person name="Zhang G."/>
            <person name="Fan Y."/>
            <person name="Yao Y."/>
            <person name="Huang Z."/>
        </authorList>
    </citation>
    <scope>NUCLEOTIDE SEQUENCE [LARGE SCALE GENOMIC DNA]</scope>
</reference>
<gene>
    <name evidence="13" type="ORF">TREES_T100003376</name>
</gene>
<protein>
    <recommendedName>
        <fullName evidence="10">Transmembrane protein 81</fullName>
    </recommendedName>
</protein>
<proteinExistence type="predicted"/>
<evidence type="ECO:0000256" key="5">
    <source>
        <dbReference type="ARBA" id="ARBA00022989"/>
    </source>
</evidence>
<evidence type="ECO:0000256" key="2">
    <source>
        <dbReference type="ARBA" id="ARBA00022475"/>
    </source>
</evidence>
<feature type="compositionally biased region" description="Acidic residues" evidence="11">
    <location>
        <begin position="246"/>
        <end position="262"/>
    </location>
</feature>
<comment type="subcellular location">
    <subcellularLocation>
        <location evidence="1">Cell membrane</location>
        <topology evidence="1">Single-pass type I membrane protein</topology>
    </subcellularLocation>
</comment>
<evidence type="ECO:0000256" key="7">
    <source>
        <dbReference type="ARBA" id="ARBA00023157"/>
    </source>
</evidence>
<dbReference type="InterPro" id="IPR015943">
    <property type="entry name" value="WD40/YVTN_repeat-like_dom_sf"/>
</dbReference>
<dbReference type="InterPro" id="IPR007110">
    <property type="entry name" value="Ig-like_dom"/>
</dbReference>
<evidence type="ECO:0000256" key="11">
    <source>
        <dbReference type="SAM" id="MobiDB-lite"/>
    </source>
</evidence>